<accession>A0A7R9MKN6</accession>
<sequence>MCALSASLTKSAKKCRFLGPINTMSQTVTTRWTFTDNDLKNHRLRKRDAIGAQEEIQYRQKGTHYIKEMADLLKLRPICMNTGIVYFHRFFALRSFKAFDVNEISICSLFLAAKFEEQPIRKEDLIRAALCCRPKTRHSAHEDFKSEYRTQCERLIANENEMLLTFGFDLMVIHSHTVIISASDNHSVIKREIGANAYKMAGD</sequence>
<dbReference type="InterPro" id="IPR036915">
    <property type="entry name" value="Cyclin-like_sf"/>
</dbReference>
<feature type="domain" description="Cyclin-like" evidence="3">
    <location>
        <begin position="64"/>
        <end position="164"/>
    </location>
</feature>
<evidence type="ECO:0000256" key="2">
    <source>
        <dbReference type="RuleBase" id="RU000383"/>
    </source>
</evidence>
<dbReference type="EMBL" id="CAJPVJ010025916">
    <property type="protein sequence ID" value="CAG2179144.1"/>
    <property type="molecule type" value="Genomic_DNA"/>
</dbReference>
<dbReference type="GO" id="GO:0016538">
    <property type="term" value="F:cyclin-dependent protein serine/threonine kinase regulator activity"/>
    <property type="evidence" value="ECO:0007669"/>
    <property type="project" value="InterPro"/>
</dbReference>
<dbReference type="OrthoDB" id="6514464at2759"/>
<evidence type="ECO:0000256" key="1">
    <source>
        <dbReference type="ARBA" id="ARBA00023127"/>
    </source>
</evidence>
<comment type="similarity">
    <text evidence="2">Belongs to the cyclin family.</text>
</comment>
<name>A0A7R9MKN6_9ACAR</name>
<protein>
    <recommendedName>
        <fullName evidence="3">Cyclin-like domain-containing protein</fullName>
    </recommendedName>
</protein>
<evidence type="ECO:0000259" key="3">
    <source>
        <dbReference type="SMART" id="SM00385"/>
    </source>
</evidence>
<organism evidence="4">
    <name type="scientific">Oppiella nova</name>
    <dbReference type="NCBI Taxonomy" id="334625"/>
    <lineage>
        <taxon>Eukaryota</taxon>
        <taxon>Metazoa</taxon>
        <taxon>Ecdysozoa</taxon>
        <taxon>Arthropoda</taxon>
        <taxon>Chelicerata</taxon>
        <taxon>Arachnida</taxon>
        <taxon>Acari</taxon>
        <taxon>Acariformes</taxon>
        <taxon>Sarcoptiformes</taxon>
        <taxon>Oribatida</taxon>
        <taxon>Brachypylina</taxon>
        <taxon>Oppioidea</taxon>
        <taxon>Oppiidae</taxon>
        <taxon>Oppiella</taxon>
    </lineage>
</organism>
<evidence type="ECO:0000313" key="5">
    <source>
        <dbReference type="Proteomes" id="UP000728032"/>
    </source>
</evidence>
<dbReference type="InterPro" id="IPR043198">
    <property type="entry name" value="Cyclin/Ssn8"/>
</dbReference>
<evidence type="ECO:0000313" key="4">
    <source>
        <dbReference type="EMBL" id="CAD7662008.1"/>
    </source>
</evidence>
<gene>
    <name evidence="4" type="ORF">ONB1V03_LOCUS18568</name>
</gene>
<dbReference type="InterPro" id="IPR013763">
    <property type="entry name" value="Cyclin-like_dom"/>
</dbReference>
<dbReference type="InterPro" id="IPR006671">
    <property type="entry name" value="Cyclin_N"/>
</dbReference>
<dbReference type="GO" id="GO:0006357">
    <property type="term" value="P:regulation of transcription by RNA polymerase II"/>
    <property type="evidence" value="ECO:0007669"/>
    <property type="project" value="InterPro"/>
</dbReference>
<proteinExistence type="inferred from homology"/>
<dbReference type="Pfam" id="PF00134">
    <property type="entry name" value="Cyclin_N"/>
    <property type="match status" value="1"/>
</dbReference>
<dbReference type="EMBL" id="OC940741">
    <property type="protein sequence ID" value="CAD7662008.1"/>
    <property type="molecule type" value="Genomic_DNA"/>
</dbReference>
<dbReference type="Proteomes" id="UP000728032">
    <property type="component" value="Unassembled WGS sequence"/>
</dbReference>
<reference evidence="4" key="1">
    <citation type="submission" date="2020-11" db="EMBL/GenBank/DDBJ databases">
        <authorList>
            <person name="Tran Van P."/>
        </authorList>
    </citation>
    <scope>NUCLEOTIDE SEQUENCE</scope>
</reference>
<dbReference type="Gene3D" id="1.10.472.10">
    <property type="entry name" value="Cyclin-like"/>
    <property type="match status" value="1"/>
</dbReference>
<dbReference type="AlphaFoldDB" id="A0A7R9MKN6"/>
<keyword evidence="5" id="KW-1185">Reference proteome</keyword>
<feature type="non-terminal residue" evidence="4">
    <location>
        <position position="203"/>
    </location>
</feature>
<keyword evidence="1 2" id="KW-0195">Cyclin</keyword>
<dbReference type="SMART" id="SM00385">
    <property type="entry name" value="CYCLIN"/>
    <property type="match status" value="1"/>
</dbReference>
<dbReference type="SUPFAM" id="SSF47954">
    <property type="entry name" value="Cyclin-like"/>
    <property type="match status" value="1"/>
</dbReference>
<dbReference type="PANTHER" id="PTHR10026">
    <property type="entry name" value="CYCLIN"/>
    <property type="match status" value="1"/>
</dbReference>